<comment type="caution">
    <text evidence="4">The sequence shown here is derived from an EMBL/GenBank/DDBJ whole genome shotgun (WGS) entry which is preliminary data.</text>
</comment>
<accession>A0A1Q9F6C0</accession>
<dbReference type="EMBL" id="LSRX01000005">
    <property type="protein sequence ID" value="OLQ15233.1"/>
    <property type="molecule type" value="Genomic_DNA"/>
</dbReference>
<dbReference type="InterPro" id="IPR001943">
    <property type="entry name" value="UVR_dom"/>
</dbReference>
<dbReference type="Pfam" id="PF20708">
    <property type="entry name" value="DUF6822"/>
    <property type="match status" value="1"/>
</dbReference>
<feature type="compositionally biased region" description="Acidic residues" evidence="2">
    <location>
        <begin position="653"/>
        <end position="666"/>
    </location>
</feature>
<organism evidence="4 5">
    <name type="scientific">Symbiodinium microadriaticum</name>
    <name type="common">Dinoflagellate</name>
    <name type="synonym">Zooxanthella microadriatica</name>
    <dbReference type="NCBI Taxonomy" id="2951"/>
    <lineage>
        <taxon>Eukaryota</taxon>
        <taxon>Sar</taxon>
        <taxon>Alveolata</taxon>
        <taxon>Dinophyceae</taxon>
        <taxon>Suessiales</taxon>
        <taxon>Symbiodiniaceae</taxon>
        <taxon>Symbiodinium</taxon>
    </lineage>
</organism>
<feature type="compositionally biased region" description="Basic and acidic residues" evidence="2">
    <location>
        <begin position="453"/>
        <end position="474"/>
    </location>
</feature>
<feature type="region of interest" description="Disordered" evidence="2">
    <location>
        <begin position="512"/>
        <end position="543"/>
    </location>
</feature>
<evidence type="ECO:0000256" key="1">
    <source>
        <dbReference type="SAM" id="Coils"/>
    </source>
</evidence>
<evidence type="ECO:0000256" key="2">
    <source>
        <dbReference type="SAM" id="MobiDB-lite"/>
    </source>
</evidence>
<dbReference type="Proteomes" id="UP000186817">
    <property type="component" value="Unassembled WGS sequence"/>
</dbReference>
<reference evidence="4 5" key="1">
    <citation type="submission" date="2016-02" db="EMBL/GenBank/DDBJ databases">
        <title>Genome analysis of coral dinoflagellate symbionts highlights evolutionary adaptations to a symbiotic lifestyle.</title>
        <authorList>
            <person name="Aranda M."/>
            <person name="Li Y."/>
            <person name="Liew Y.J."/>
            <person name="Baumgarten S."/>
            <person name="Simakov O."/>
            <person name="Wilson M."/>
            <person name="Piel J."/>
            <person name="Ashoor H."/>
            <person name="Bougouffa S."/>
            <person name="Bajic V.B."/>
            <person name="Ryu T."/>
            <person name="Ravasi T."/>
            <person name="Bayer T."/>
            <person name="Micklem G."/>
            <person name="Kim H."/>
            <person name="Bhak J."/>
            <person name="Lajeunesse T.C."/>
            <person name="Voolstra C.R."/>
        </authorList>
    </citation>
    <scope>NUCLEOTIDE SEQUENCE [LARGE SCALE GENOMIC DNA]</scope>
    <source>
        <strain evidence="4 5">CCMP2467</strain>
    </source>
</reference>
<feature type="compositionally biased region" description="Low complexity" evidence="2">
    <location>
        <begin position="1221"/>
        <end position="1234"/>
    </location>
</feature>
<feature type="coiled-coil region" evidence="1">
    <location>
        <begin position="797"/>
        <end position="825"/>
    </location>
</feature>
<feature type="domain" description="UVR" evidence="3">
    <location>
        <begin position="1247"/>
        <end position="1282"/>
    </location>
</feature>
<name>A0A1Q9F6C0_SYMMI</name>
<feature type="region of interest" description="Disordered" evidence="2">
    <location>
        <begin position="926"/>
        <end position="950"/>
    </location>
</feature>
<sequence length="2247" mass="250097">MALHISVCAAVPAKATAAWVVAYICSGWTSLVAVGWTGQHPRLSKDAMHCPPTVMDVGYQGDVNNACERPPPVWDQGCWYPAVQETTRMQLNSGDEMDYELRLRGCGVLPSPDDPGVPPEARREQYHESDLLCTILRLPAENLEQDASGFMQTTAQETGWFTKAKKGFARLLSQGDGRRAALTLRDRLRRCRHHAAIQAHLPDILAAEPQEEEVRSGVRVEVEVWVQFVLEELARVGGLSGADREVLTGADEGQAIGSTPTCPSPNTESMPHGIFHAAYIWSDGSWSTREDLRQTGRFDLLPQSRETTEDDDTGGGLGSMALESELDGVSMFQLGARDTTWEDLMEQMWTWFEGGLQVELALAMLRRRTEERRDRDYLRWVQGPLHTVGAGVALCRRASTETTPPIFYRWSQRVEAHLFAGYFREIMDTGDESSMMDREGYDRRRARARSRTTRGERWQRRAERRERVTEETRHLGGGRASGSRPDRLPADAWEEWSYRRSRNEEIRGCSARDAVPRRATGGTRGTGAREGHEQASGSGDPAPIHGDMVPVVNEASGIPNLQEPMLVSQAVDLWRYLLFARDTYTNPRGAVPLSWLPMPMLRDIQVHLESMSQHNLAVMTVGLMSMLRFLMAELSQTMDFAQAILNSQTNPDEAVDLDEDDPEPDGLGDGTSLMQGFFSTDGRDSMDRRWARAMLRLHKELDAQSKPMRLQSVAVLRGCMPAVMLSLSATSWQSQLQAVLVAVQDDSQGAEGAVEAPHEWIQSWVQELSEFIPGFHYRQQAQLVDSVSDRAIEELIQDEAEERAVQQALEARDEEEEARREAHDLLCAQEMDHLQKEAAEYHDWERHVERSSLKRAPSPGKDEKSKKVCHMTMEIASGSSDRPRVLHTLAFDIPADGTDLTLRFRTHVDTEPSEVSTVVVPQPAMEASAESVSAAQGEGNGPTPAGQSVESLQVCQDSMPNLLSLMEFEEYSLLFDRWRRGELSQQEVQKQHGTEVMELMLAQEAIQEQADEEGLQDPIPSLLVPDTVKGNGMFRNEEGVLERYKFGRFEVIYGQWRDGYRSSEQVQICYGDTWLALFRMWRTWGLDAVWPYLHRVLDVLEDCVVTNVVGKTYLEPEHLAEPLKIPWSAVKVYYKLWRQGDMDDAHVVTRFGEVWLVLFQKIRSSGLERARPDLSLYVDWDVDGGGSWLTPEIRETVPDEQGDSSKVARASLAENEEAKAKASTSKPSAKAKAPAPQPDRLAQHEIRQQLQALAESKLRAVENEDFELAQQLKQQEQELQQLCGPTKSWASIATPAAPPTRSVKPGMGVPPNPNRSLSPARTVAQKTGKLVFVLTAPGELTVESFKATSTHVSRRDALVRDAARIATAALWRGRSLCWDDVHEIVFIFEDYHALHITPRFVASCPVPSEYHLIMVLARALEGTGMPGLDITAPDKKRFLGGHFEDMVAKYGRSAPSAVVLLHEAFPQSLGLYDRSAGSRGDSLRNLVFFLGAVKDMTPEERGAVHRACRHHSVPCVEANLGQQAEFTSKIIDVLHGHHLYGRLAPAVWRCTRHPQKAEQAEATRPAPPSGLLWVFVPMGGSPRDPVADDKKRDGQYEIPRCCISQLWCSKSEHRSHALSFVYPNGEVLTVNPSLVTCLKLQHRAAPTERNLVNALRVATGDWKADPNLTVDEGCVVLGKASDIMAQRGGGALLPQRTALVDLELDGSPASASQGPGRLDVYASVEQETQKPVRDVVVLLHGERDFPRGFRESLAQGLLGFKSFSKSPWQRLLMPRLSIHATISLLGHYWDTRVLSLSVSSTSVAGCERCPDAQKEASKPVATPKILQRKAADTSPVRSPGHAARVAWEELISSEDDGDGEPWSSASKRFHQAVIVGNEQDLCSANPSGDFAGSRSDFVIVGHPEYNLGKAQSDYGYKARERDYERRPPHVGRKKKAKAAYLEALAKPACKASYKERALAKSQSDTQGQIKLTARCEHEVRARDGGRDAGSTIDTFLEELVKSGFKEYRRVMKHYSAVQEDLEVLRRRLHRTPSAVKAELQQDDAWRYYDLYFQQAKKNGEQIRQTKLKANKMMEKVMWCRFGEATSKLPMPMAAPRNSVSDAAARAKFSRSRIQGLVHAVCCDGGGFQAWSTTAQTGVRGRITTSDAAVPFVATRVRFHESDSLAQQDGTKQSSTWAGLRVAKVDSLPSVSVAGPPQLAQRELCTTRGADTRHSLLSLCFYVAARDEPLGVSAGGRAEAMRMDLWII</sequence>
<dbReference type="OrthoDB" id="448804at2759"/>
<feature type="region of interest" description="Disordered" evidence="2">
    <location>
        <begin position="297"/>
        <end position="316"/>
    </location>
</feature>
<evidence type="ECO:0000259" key="3">
    <source>
        <dbReference type="PROSITE" id="PS50151"/>
    </source>
</evidence>
<protein>
    <recommendedName>
        <fullName evidence="3">UVR domain-containing protein</fullName>
    </recommendedName>
</protein>
<feature type="region of interest" description="Disordered" evidence="2">
    <location>
        <begin position="1211"/>
        <end position="1239"/>
    </location>
</feature>
<feature type="region of interest" description="Disordered" evidence="2">
    <location>
        <begin position="652"/>
        <end position="673"/>
    </location>
</feature>
<dbReference type="InterPro" id="IPR049225">
    <property type="entry name" value="DUF6822"/>
</dbReference>
<proteinExistence type="predicted"/>
<dbReference type="PROSITE" id="PS50151">
    <property type="entry name" value="UVR"/>
    <property type="match status" value="1"/>
</dbReference>
<keyword evidence="1" id="KW-0175">Coiled coil</keyword>
<evidence type="ECO:0000313" key="5">
    <source>
        <dbReference type="Proteomes" id="UP000186817"/>
    </source>
</evidence>
<evidence type="ECO:0000313" key="4">
    <source>
        <dbReference type="EMBL" id="OLQ15233.1"/>
    </source>
</evidence>
<gene>
    <name evidence="4" type="ORF">AK812_SmicGene480</name>
</gene>
<feature type="region of interest" description="Disordered" evidence="2">
    <location>
        <begin position="433"/>
        <end position="487"/>
    </location>
</feature>
<feature type="compositionally biased region" description="Low complexity" evidence="2">
    <location>
        <begin position="926"/>
        <end position="937"/>
    </location>
</feature>
<keyword evidence="5" id="KW-1185">Reference proteome</keyword>